<dbReference type="Pfam" id="PF00092">
    <property type="entry name" value="VWA"/>
    <property type="match status" value="1"/>
</dbReference>
<proteinExistence type="predicted"/>
<gene>
    <name evidence="3" type="ORF">ENQ76_04570</name>
</gene>
<dbReference type="InterPro" id="IPR036465">
    <property type="entry name" value="vWFA_dom_sf"/>
</dbReference>
<dbReference type="InterPro" id="IPR002035">
    <property type="entry name" value="VWF_A"/>
</dbReference>
<dbReference type="EMBL" id="DSOK01000136">
    <property type="protein sequence ID" value="HEN14728.1"/>
    <property type="molecule type" value="Genomic_DNA"/>
</dbReference>
<dbReference type="SUPFAM" id="SSF53300">
    <property type="entry name" value="vWA-like"/>
    <property type="match status" value="1"/>
</dbReference>
<evidence type="ECO:0000259" key="2">
    <source>
        <dbReference type="PROSITE" id="PS50234"/>
    </source>
</evidence>
<dbReference type="PROSITE" id="PS50234">
    <property type="entry name" value="VWFA"/>
    <property type="match status" value="1"/>
</dbReference>
<reference evidence="3" key="1">
    <citation type="journal article" date="2020" name="mSystems">
        <title>Genome- and Community-Level Interaction Insights into Carbon Utilization and Element Cycling Functions of Hydrothermarchaeota in Hydrothermal Sediment.</title>
        <authorList>
            <person name="Zhou Z."/>
            <person name="Liu Y."/>
            <person name="Xu W."/>
            <person name="Pan J."/>
            <person name="Luo Z.H."/>
            <person name="Li M."/>
        </authorList>
    </citation>
    <scope>NUCLEOTIDE SEQUENCE [LARGE SCALE GENOMIC DNA]</scope>
    <source>
        <strain evidence="3">SpSt-339</strain>
    </source>
</reference>
<dbReference type="Gene3D" id="3.40.50.410">
    <property type="entry name" value="von Willebrand factor, type A domain"/>
    <property type="match status" value="1"/>
</dbReference>
<feature type="domain" description="VWFA" evidence="2">
    <location>
        <begin position="128"/>
        <end position="304"/>
    </location>
</feature>
<organism evidence="3">
    <name type="scientific">Schlesneria paludicola</name>
    <dbReference type="NCBI Taxonomy" id="360056"/>
    <lineage>
        <taxon>Bacteria</taxon>
        <taxon>Pseudomonadati</taxon>
        <taxon>Planctomycetota</taxon>
        <taxon>Planctomycetia</taxon>
        <taxon>Planctomycetales</taxon>
        <taxon>Planctomycetaceae</taxon>
        <taxon>Schlesneria</taxon>
    </lineage>
</organism>
<dbReference type="CDD" id="cd00198">
    <property type="entry name" value="vWFA"/>
    <property type="match status" value="1"/>
</dbReference>
<sequence length="591" mass="65630">MSLIYFDVDQQVSTLIDSAFEEIDPAQYKFDTTVADQAGNDSSINTLAASQEAANAIGKNPQEELETKVDESLKIEVPVTDEIVEPAKAEMLSTVQTTGGSEHAGGVEGAIDRMAFEIGNSLRERKTLVVWLFDVSPSLHVRREKIAERVENIYNQLNALNVGADKALKTAVATFGERATILTKDPLDDTADVIKTVRSIKSEESGKENVFGAVLAATKGFLTYRTKQNRAMMLIVVTDEAGSDFDKLEEAITLTKRYGIKCYVIGDGAPLGRQKVETEFTLENGETVIGVMDRGPEGYFQDRLRLAYWGTNGYDLDNIASGFGPYALTRLCAETNGLFLIADSGSRNIDPIVMRSYAPDYRPIPMLEADRQKNRAKFALIEVCNQYQVDNIPIPTTVFPAENDNVLRTAITEAQRPLAELDYKLDGILQKLQAGEKDRAKITEPRWRAVYDLAMGRVLAMRVRSYGYNMMLAEMKSSPRKFEKQGSNQWRLVPSKDITSGAATKKLAGQASDYLKRVIDEHAGTPWAILAEREYSTPLGWEWKEGTYNPAPAAKGDGKNKPAPRFIEEVDPKTGKKVKKMLPSQPQRREI</sequence>
<feature type="compositionally biased region" description="Basic and acidic residues" evidence="1">
    <location>
        <begin position="556"/>
        <end position="574"/>
    </location>
</feature>
<comment type="caution">
    <text evidence="3">The sequence shown here is derived from an EMBL/GenBank/DDBJ whole genome shotgun (WGS) entry which is preliminary data.</text>
</comment>
<evidence type="ECO:0000256" key="1">
    <source>
        <dbReference type="SAM" id="MobiDB-lite"/>
    </source>
</evidence>
<accession>A0A7C2NTS8</accession>
<protein>
    <submittedName>
        <fullName evidence="3">VWA domain-containing protein</fullName>
    </submittedName>
</protein>
<feature type="region of interest" description="Disordered" evidence="1">
    <location>
        <begin position="547"/>
        <end position="591"/>
    </location>
</feature>
<evidence type="ECO:0000313" key="3">
    <source>
        <dbReference type="EMBL" id="HEN14728.1"/>
    </source>
</evidence>
<name>A0A7C2NTS8_9PLAN</name>
<dbReference type="AlphaFoldDB" id="A0A7C2NTS8"/>